<evidence type="ECO:0000313" key="1">
    <source>
        <dbReference type="EMBL" id="PWG01950.1"/>
    </source>
</evidence>
<name>A0A2U2J0T4_9SPHN</name>
<evidence type="ECO:0008006" key="3">
    <source>
        <dbReference type="Google" id="ProtNLM"/>
    </source>
</evidence>
<dbReference type="RefSeq" id="WP_109270090.1">
    <property type="nucleotide sequence ID" value="NZ_QFFF01000001.1"/>
</dbReference>
<protein>
    <recommendedName>
        <fullName evidence="3">DUF2384 domain-containing protein</fullName>
    </recommendedName>
</protein>
<sequence length="160" mass="17368">MPDDADVAVGSPALPTVLTGRALLKEMVIPKSDPFMNADDCRRMSPAALRATRKIGLAWRMELADVARLLCISEVDYAHAIEAPADASLSEDQMFRAGLMIGIYGALGSLFDIEAAESWPNRPNKAPLFNGRSAIKYMLAEGGDAMINVLRYLQAIRMGL</sequence>
<gene>
    <name evidence="1" type="ORF">DF286_03010</name>
</gene>
<comment type="caution">
    <text evidence="1">The sequence shown here is derived from an EMBL/GenBank/DDBJ whole genome shotgun (WGS) entry which is preliminary data.</text>
</comment>
<dbReference type="Proteomes" id="UP000245916">
    <property type="component" value="Unassembled WGS sequence"/>
</dbReference>
<proteinExistence type="predicted"/>
<evidence type="ECO:0000313" key="2">
    <source>
        <dbReference type="Proteomes" id="UP000245916"/>
    </source>
</evidence>
<keyword evidence="2" id="KW-1185">Reference proteome</keyword>
<reference evidence="1 2" key="1">
    <citation type="submission" date="2018-05" db="EMBL/GenBank/DDBJ databases">
        <title>Genome of Sphingosinicella humi QZX222.</title>
        <authorList>
            <person name="Qiao Z."/>
            <person name="Wang G."/>
        </authorList>
    </citation>
    <scope>NUCLEOTIDE SEQUENCE [LARGE SCALE GENOMIC DNA]</scope>
    <source>
        <strain evidence="1 2">QZX222</strain>
    </source>
</reference>
<accession>A0A2U2J0T4</accession>
<dbReference type="OrthoDB" id="117888at2"/>
<dbReference type="AlphaFoldDB" id="A0A2U2J0T4"/>
<dbReference type="EMBL" id="QFFF01000001">
    <property type="protein sequence ID" value="PWG01950.1"/>
    <property type="molecule type" value="Genomic_DNA"/>
</dbReference>
<organism evidence="1 2">
    <name type="scientific">Allosphingosinicella humi</name>
    <dbReference type="NCBI Taxonomy" id="2068657"/>
    <lineage>
        <taxon>Bacteria</taxon>
        <taxon>Pseudomonadati</taxon>
        <taxon>Pseudomonadota</taxon>
        <taxon>Alphaproteobacteria</taxon>
        <taxon>Sphingomonadales</taxon>
        <taxon>Sphingomonadaceae</taxon>
        <taxon>Allosphingosinicella</taxon>
    </lineage>
</organism>